<keyword evidence="2" id="KW-1185">Reference proteome</keyword>
<dbReference type="PANTHER" id="PTHR21192">
    <property type="entry name" value="NUCLEAR PROTEIN E3-3"/>
    <property type="match status" value="1"/>
</dbReference>
<accession>A0A7X5Y101</accession>
<evidence type="ECO:0000313" key="1">
    <source>
        <dbReference type="EMBL" id="NJB99086.1"/>
    </source>
</evidence>
<evidence type="ECO:0000313" key="2">
    <source>
        <dbReference type="Proteomes" id="UP000531251"/>
    </source>
</evidence>
<dbReference type="Proteomes" id="UP000531251">
    <property type="component" value="Unassembled WGS sequence"/>
</dbReference>
<comment type="caution">
    <text evidence="1">The sequence shown here is derived from an EMBL/GenBank/DDBJ whole genome shotgun (WGS) entry which is preliminary data.</text>
</comment>
<dbReference type="EMBL" id="JAATJB010000012">
    <property type="protein sequence ID" value="NJB99086.1"/>
    <property type="molecule type" value="Genomic_DNA"/>
</dbReference>
<dbReference type="RefSeq" id="WP_206431065.1">
    <property type="nucleotide sequence ID" value="NZ_BAAADY010000015.1"/>
</dbReference>
<proteinExistence type="predicted"/>
<gene>
    <name evidence="1" type="ORF">GGR89_003426</name>
</gene>
<dbReference type="InterPro" id="IPR007523">
    <property type="entry name" value="NDUFAF3/AAMDC"/>
</dbReference>
<dbReference type="PANTHER" id="PTHR21192:SF2">
    <property type="entry name" value="NADH DEHYDROGENASE [UBIQUINONE] 1 ALPHA SUBCOMPLEX ASSEMBLY FACTOR 3"/>
    <property type="match status" value="1"/>
</dbReference>
<name>A0A7X5Y101_9SPHN</name>
<dbReference type="Gene3D" id="3.40.1230.10">
    <property type="entry name" value="MTH938-like"/>
    <property type="match status" value="1"/>
</dbReference>
<sequence>MPSAWRRASGRNVKIERRSAEGPLISGFSGGGFRVDENVYHGLIITPQRADGWSPPAVAELTEADLEPAFALDPQPEFLLLGTGATLVRPPLSLVKALEKRGIGIEAMDSRAAARAWGVLRAELRWVAGALYPLA</sequence>
<evidence type="ECO:0008006" key="3">
    <source>
        <dbReference type="Google" id="ProtNLM"/>
    </source>
</evidence>
<protein>
    <recommendedName>
        <fullName evidence="3">Mth938-like domain-containing protein</fullName>
    </recommendedName>
</protein>
<dbReference type="Pfam" id="PF04430">
    <property type="entry name" value="DUF498"/>
    <property type="match status" value="1"/>
</dbReference>
<reference evidence="1 2" key="1">
    <citation type="submission" date="2020-03" db="EMBL/GenBank/DDBJ databases">
        <title>Genomic Encyclopedia of Type Strains, Phase IV (KMG-IV): sequencing the most valuable type-strain genomes for metagenomic binning, comparative biology and taxonomic classification.</title>
        <authorList>
            <person name="Goeker M."/>
        </authorList>
    </citation>
    <scope>NUCLEOTIDE SEQUENCE [LARGE SCALE GENOMIC DNA]</scope>
    <source>
        <strain evidence="1 2">DSM 7225</strain>
    </source>
</reference>
<dbReference type="AlphaFoldDB" id="A0A7X5Y101"/>
<dbReference type="InterPro" id="IPR036748">
    <property type="entry name" value="MTH938-like_sf"/>
</dbReference>
<organism evidence="1 2">
    <name type="scientific">Sphingomonas trueperi</name>
    <dbReference type="NCBI Taxonomy" id="53317"/>
    <lineage>
        <taxon>Bacteria</taxon>
        <taxon>Pseudomonadati</taxon>
        <taxon>Pseudomonadota</taxon>
        <taxon>Alphaproteobacteria</taxon>
        <taxon>Sphingomonadales</taxon>
        <taxon>Sphingomonadaceae</taxon>
        <taxon>Sphingomonas</taxon>
    </lineage>
</organism>
<dbReference type="SUPFAM" id="SSF64076">
    <property type="entry name" value="MTH938-like"/>
    <property type="match status" value="1"/>
</dbReference>